<dbReference type="EMBL" id="QQAZ01000006">
    <property type="protein sequence ID" value="RDI49645.1"/>
    <property type="molecule type" value="Genomic_DNA"/>
</dbReference>
<reference evidence="4 5" key="1">
    <citation type="submission" date="2018-07" db="EMBL/GenBank/DDBJ databases">
        <title>Genomic Encyclopedia of Type Strains, Phase IV (KMG-IV): sequencing the most valuable type-strain genomes for metagenomic binning, comparative biology and taxonomic classification.</title>
        <authorList>
            <person name="Goeker M."/>
        </authorList>
    </citation>
    <scope>NUCLEOTIDE SEQUENCE [LARGE SCALE GENOMIC DNA]</scope>
    <source>
        <strain evidence="4 5">DSM 44952</strain>
    </source>
</reference>
<dbReference type="GO" id="GO:0003700">
    <property type="term" value="F:DNA-binding transcription factor activity"/>
    <property type="evidence" value="ECO:0007669"/>
    <property type="project" value="TreeGrafter"/>
</dbReference>
<dbReference type="PANTHER" id="PTHR30055:SF146">
    <property type="entry name" value="HTH-TYPE TRANSCRIPTIONAL DUAL REGULATOR CECR"/>
    <property type="match status" value="1"/>
</dbReference>
<keyword evidence="1 2" id="KW-0238">DNA-binding</keyword>
<organism evidence="4 5">
    <name type="scientific">Nocardia mexicana</name>
    <dbReference type="NCBI Taxonomy" id="279262"/>
    <lineage>
        <taxon>Bacteria</taxon>
        <taxon>Bacillati</taxon>
        <taxon>Actinomycetota</taxon>
        <taxon>Actinomycetes</taxon>
        <taxon>Mycobacteriales</taxon>
        <taxon>Nocardiaceae</taxon>
        <taxon>Nocardia</taxon>
    </lineage>
</organism>
<dbReference type="RefSeq" id="WP_246011350.1">
    <property type="nucleotide sequence ID" value="NZ_QQAZ01000006.1"/>
</dbReference>
<feature type="domain" description="HTH tetR-type" evidence="3">
    <location>
        <begin position="11"/>
        <end position="71"/>
    </location>
</feature>
<dbReference type="Proteomes" id="UP000255355">
    <property type="component" value="Unassembled WGS sequence"/>
</dbReference>
<feature type="DNA-binding region" description="H-T-H motif" evidence="2">
    <location>
        <begin position="34"/>
        <end position="53"/>
    </location>
</feature>
<evidence type="ECO:0000313" key="5">
    <source>
        <dbReference type="Proteomes" id="UP000255355"/>
    </source>
</evidence>
<dbReference type="InterPro" id="IPR001647">
    <property type="entry name" value="HTH_TetR"/>
</dbReference>
<comment type="caution">
    <text evidence="4">The sequence shown here is derived from an EMBL/GenBank/DDBJ whole genome shotgun (WGS) entry which is preliminary data.</text>
</comment>
<dbReference type="GO" id="GO:0000976">
    <property type="term" value="F:transcription cis-regulatory region binding"/>
    <property type="evidence" value="ECO:0007669"/>
    <property type="project" value="TreeGrafter"/>
</dbReference>
<dbReference type="InterPro" id="IPR050109">
    <property type="entry name" value="HTH-type_TetR-like_transc_reg"/>
</dbReference>
<dbReference type="PROSITE" id="PS50977">
    <property type="entry name" value="HTH_TETR_2"/>
    <property type="match status" value="1"/>
</dbReference>
<dbReference type="STRING" id="1210089.GCA_001613165_02246"/>
<gene>
    <name evidence="4" type="ORF">DFR68_10680</name>
</gene>
<sequence>MTPTRTRLTASERSEQVLDAAVTAFAESGYAATKTDEIARLAGVSQPYVIRLFGSKRQLFLATAHRVCDRVEEIFRASRAEAAPDVSPQEALDALGEGYNTFVTDRDLLLVLLHAFAASSDPAIGDDVRDRFGRIHQLARELTGASPIEVRRFMATGMLITVMSALQVIGPGAISLPWAEEMIDSLGDD</sequence>
<evidence type="ECO:0000256" key="1">
    <source>
        <dbReference type="ARBA" id="ARBA00023125"/>
    </source>
</evidence>
<dbReference type="PRINTS" id="PR00455">
    <property type="entry name" value="HTHTETR"/>
</dbReference>
<accession>A0A370H0S8</accession>
<dbReference type="AlphaFoldDB" id="A0A370H0S8"/>
<proteinExistence type="predicted"/>
<dbReference type="SUPFAM" id="SSF46689">
    <property type="entry name" value="Homeodomain-like"/>
    <property type="match status" value="1"/>
</dbReference>
<evidence type="ECO:0000259" key="3">
    <source>
        <dbReference type="PROSITE" id="PS50977"/>
    </source>
</evidence>
<dbReference type="InterPro" id="IPR009057">
    <property type="entry name" value="Homeodomain-like_sf"/>
</dbReference>
<dbReference type="PANTHER" id="PTHR30055">
    <property type="entry name" value="HTH-TYPE TRANSCRIPTIONAL REGULATOR RUTR"/>
    <property type="match status" value="1"/>
</dbReference>
<protein>
    <submittedName>
        <fullName evidence="4">TetR family transcriptional regulator</fullName>
    </submittedName>
</protein>
<dbReference type="Pfam" id="PF00440">
    <property type="entry name" value="TetR_N"/>
    <property type="match status" value="1"/>
</dbReference>
<evidence type="ECO:0000256" key="2">
    <source>
        <dbReference type="PROSITE-ProRule" id="PRU00335"/>
    </source>
</evidence>
<evidence type="ECO:0000313" key="4">
    <source>
        <dbReference type="EMBL" id="RDI49645.1"/>
    </source>
</evidence>
<dbReference type="Gene3D" id="1.10.357.10">
    <property type="entry name" value="Tetracycline Repressor, domain 2"/>
    <property type="match status" value="1"/>
</dbReference>
<name>A0A370H0S8_9NOCA</name>
<keyword evidence="5" id="KW-1185">Reference proteome</keyword>